<protein>
    <recommendedName>
        <fullName evidence="5">Transposase (Putative), gypsy type</fullName>
    </recommendedName>
</protein>
<evidence type="ECO:0000256" key="1">
    <source>
        <dbReference type="SAM" id="Coils"/>
    </source>
</evidence>
<dbReference type="PANTHER" id="PTHR31099">
    <property type="entry name" value="OS06G0165300 PROTEIN"/>
    <property type="match status" value="1"/>
</dbReference>
<reference evidence="3 4" key="1">
    <citation type="journal article" date="2023" name="Plants (Basel)">
        <title>Bridging the Gap: Combining Genomics and Transcriptomics Approaches to Understand Stylosanthes scabra, an Orphan Legume from the Brazilian Caatinga.</title>
        <authorList>
            <person name="Ferreira-Neto J.R.C."/>
            <person name="da Silva M.D."/>
            <person name="Binneck E."/>
            <person name="de Melo N.F."/>
            <person name="da Silva R.H."/>
            <person name="de Melo A.L.T.M."/>
            <person name="Pandolfi V."/>
            <person name="Bustamante F.O."/>
            <person name="Brasileiro-Vidal A.C."/>
            <person name="Benko-Iseppon A.M."/>
        </authorList>
    </citation>
    <scope>NUCLEOTIDE SEQUENCE [LARGE SCALE GENOMIC DNA]</scope>
    <source>
        <tissue evidence="3">Leaves</tissue>
    </source>
</reference>
<organism evidence="3 4">
    <name type="scientific">Stylosanthes scabra</name>
    <dbReference type="NCBI Taxonomy" id="79078"/>
    <lineage>
        <taxon>Eukaryota</taxon>
        <taxon>Viridiplantae</taxon>
        <taxon>Streptophyta</taxon>
        <taxon>Embryophyta</taxon>
        <taxon>Tracheophyta</taxon>
        <taxon>Spermatophyta</taxon>
        <taxon>Magnoliopsida</taxon>
        <taxon>eudicotyledons</taxon>
        <taxon>Gunneridae</taxon>
        <taxon>Pentapetalae</taxon>
        <taxon>rosids</taxon>
        <taxon>fabids</taxon>
        <taxon>Fabales</taxon>
        <taxon>Fabaceae</taxon>
        <taxon>Papilionoideae</taxon>
        <taxon>50 kb inversion clade</taxon>
        <taxon>dalbergioids sensu lato</taxon>
        <taxon>Dalbergieae</taxon>
        <taxon>Pterocarpus clade</taxon>
        <taxon>Stylosanthes</taxon>
    </lineage>
</organism>
<keyword evidence="1" id="KW-0175">Coiled coil</keyword>
<evidence type="ECO:0000313" key="3">
    <source>
        <dbReference type="EMBL" id="MED6173706.1"/>
    </source>
</evidence>
<gene>
    <name evidence="3" type="ORF">PIB30_062199</name>
</gene>
<evidence type="ECO:0000256" key="2">
    <source>
        <dbReference type="SAM" id="MobiDB-lite"/>
    </source>
</evidence>
<evidence type="ECO:0000313" key="4">
    <source>
        <dbReference type="Proteomes" id="UP001341840"/>
    </source>
</evidence>
<feature type="coiled-coil region" evidence="1">
    <location>
        <begin position="431"/>
        <end position="492"/>
    </location>
</feature>
<proteinExistence type="predicted"/>
<feature type="compositionally biased region" description="Low complexity" evidence="2">
    <location>
        <begin position="283"/>
        <end position="303"/>
    </location>
</feature>
<evidence type="ECO:0008006" key="5">
    <source>
        <dbReference type="Google" id="ProtNLM"/>
    </source>
</evidence>
<feature type="region of interest" description="Disordered" evidence="2">
    <location>
        <begin position="283"/>
        <end position="358"/>
    </location>
</feature>
<sequence length="494" mass="55796">MGKKKPCQNMKVPRPLNAVERGLYGWVEETIFTQPSVLEDSLPELRRYMSLTEDAATKGDFVLEAAGQSDRLPFQASEGDPHFLWVYQELFTRLGVRLPFTDFQKEVMTRCHVTVSQLHLNGWGLLRTFERVCLHFGFRQTSRLFLYIYDILIPPSGYGFISFRACQGCKLFGIFEESIQEFKWHYFKVLPAPGRRAFWLNDGGRPFPWVYWNRGVKDFVIHELDPLEMVVFDFLVSLPADDLLLVEMKKTKLDRMMAMMADPTRMAPWSVLPTGVPSATATAAATASAAPAESSANPATPSVQVPPPPPVNSRAKKSSSKRERPEVVSVEEEEGAKEDPNADLRQKRRQKEKGKEEDLVDCVLGDDAAWEHAVNPLDLAFPKKYNYWKALDAGLTSPSVRKHLQVTLPDQLLGESWRFSCQSLACIQIGLEAALKAKTEAEEELLAVKDQLSILKVERDSALECLPLKEKVDSLAQQLSQKEVEHRSALERVA</sequence>
<dbReference type="PANTHER" id="PTHR31099:SF28">
    <property type="entry name" value="F5J5.12"/>
    <property type="match status" value="1"/>
</dbReference>
<accession>A0ABU6VKA7</accession>
<name>A0ABU6VKA7_9FABA</name>
<comment type="caution">
    <text evidence="3">The sequence shown here is derived from an EMBL/GenBank/DDBJ whole genome shotgun (WGS) entry which is preliminary data.</text>
</comment>
<dbReference type="EMBL" id="JASCZI010151609">
    <property type="protein sequence ID" value="MED6173706.1"/>
    <property type="molecule type" value="Genomic_DNA"/>
</dbReference>
<dbReference type="Proteomes" id="UP001341840">
    <property type="component" value="Unassembled WGS sequence"/>
</dbReference>
<keyword evidence="4" id="KW-1185">Reference proteome</keyword>